<dbReference type="Gene3D" id="3.40.50.300">
    <property type="entry name" value="P-loop containing nucleotide triphosphate hydrolases"/>
    <property type="match status" value="1"/>
</dbReference>
<dbReference type="PANTHER" id="PTHR10344">
    <property type="entry name" value="THYMIDYLATE KINASE"/>
    <property type="match status" value="1"/>
</dbReference>
<evidence type="ECO:0000259" key="4">
    <source>
        <dbReference type="Pfam" id="PF02223"/>
    </source>
</evidence>
<evidence type="ECO:0000256" key="2">
    <source>
        <dbReference type="ARBA" id="ARBA00022741"/>
    </source>
</evidence>
<gene>
    <name evidence="5" type="ORF">A2677_00250</name>
</gene>
<dbReference type="PANTHER" id="PTHR10344:SF4">
    <property type="entry name" value="UMP-CMP KINASE 2, MITOCHONDRIAL"/>
    <property type="match status" value="1"/>
</dbReference>
<name>A0A1G2BQK3_9BACT</name>
<sequence>MKKGKLIVLYGINNLGKSTQAKLLVEELTRREFSASYLKYPLYALEPSGPLLNDYLRKGNTFKFSAREFQFLQVLNRTQYDATLRERVAAGEWVVAEDYVGTGIAWGMGAGVDRTLLETLNRHLVKEDLGILFEGDRFLSGKEQNHRHETDDDLMARVKAAHVDLAAARGWQRLPAHGTIEEVQRSVWRIVAERFSL</sequence>
<dbReference type="GO" id="GO:0006233">
    <property type="term" value="P:dTDP biosynthetic process"/>
    <property type="evidence" value="ECO:0007669"/>
    <property type="project" value="TreeGrafter"/>
</dbReference>
<evidence type="ECO:0000256" key="3">
    <source>
        <dbReference type="ARBA" id="ARBA00022840"/>
    </source>
</evidence>
<dbReference type="Pfam" id="PF02223">
    <property type="entry name" value="Thymidylate_kin"/>
    <property type="match status" value="1"/>
</dbReference>
<dbReference type="InterPro" id="IPR039430">
    <property type="entry name" value="Thymidylate_kin-like_dom"/>
</dbReference>
<dbReference type="GO" id="GO:0006235">
    <property type="term" value="P:dTTP biosynthetic process"/>
    <property type="evidence" value="ECO:0007669"/>
    <property type="project" value="TreeGrafter"/>
</dbReference>
<dbReference type="SUPFAM" id="SSF52540">
    <property type="entry name" value="P-loop containing nucleoside triphosphate hydrolases"/>
    <property type="match status" value="1"/>
</dbReference>
<feature type="domain" description="Thymidylate kinase-like" evidence="4">
    <location>
        <begin position="11"/>
        <end position="186"/>
    </location>
</feature>
<dbReference type="GO" id="GO:0005524">
    <property type="term" value="F:ATP binding"/>
    <property type="evidence" value="ECO:0007669"/>
    <property type="project" value="UniProtKB-KW"/>
</dbReference>
<dbReference type="GO" id="GO:0005737">
    <property type="term" value="C:cytoplasm"/>
    <property type="evidence" value="ECO:0007669"/>
    <property type="project" value="TreeGrafter"/>
</dbReference>
<evidence type="ECO:0000256" key="1">
    <source>
        <dbReference type="ARBA" id="ARBA00009776"/>
    </source>
</evidence>
<keyword evidence="3" id="KW-0067">ATP-binding</keyword>
<comment type="caution">
    <text evidence="5">The sequence shown here is derived from an EMBL/GenBank/DDBJ whole genome shotgun (WGS) entry which is preliminary data.</text>
</comment>
<comment type="similarity">
    <text evidence="1">Belongs to the thymidylate kinase family.</text>
</comment>
<accession>A0A1G2BQK3</accession>
<evidence type="ECO:0000313" key="6">
    <source>
        <dbReference type="Proteomes" id="UP000177817"/>
    </source>
</evidence>
<dbReference type="GO" id="GO:0006227">
    <property type="term" value="P:dUDP biosynthetic process"/>
    <property type="evidence" value="ECO:0007669"/>
    <property type="project" value="TreeGrafter"/>
</dbReference>
<dbReference type="InterPro" id="IPR027417">
    <property type="entry name" value="P-loop_NTPase"/>
</dbReference>
<protein>
    <recommendedName>
        <fullName evidence="4">Thymidylate kinase-like domain-containing protein</fullName>
    </recommendedName>
</protein>
<dbReference type="GO" id="GO:0004798">
    <property type="term" value="F:dTMP kinase activity"/>
    <property type="evidence" value="ECO:0007669"/>
    <property type="project" value="TreeGrafter"/>
</dbReference>
<dbReference type="Proteomes" id="UP000177817">
    <property type="component" value="Unassembled WGS sequence"/>
</dbReference>
<dbReference type="AlphaFoldDB" id="A0A1G2BQK3"/>
<dbReference type="EMBL" id="MHKK01000003">
    <property type="protein sequence ID" value="OGY90630.1"/>
    <property type="molecule type" value="Genomic_DNA"/>
</dbReference>
<organism evidence="5 6">
    <name type="scientific">Candidatus Komeilibacteria bacterium RIFCSPHIGHO2_01_FULL_52_14</name>
    <dbReference type="NCBI Taxonomy" id="1798549"/>
    <lineage>
        <taxon>Bacteria</taxon>
        <taxon>Candidatus Komeiliibacteriota</taxon>
    </lineage>
</organism>
<keyword evidence="2" id="KW-0547">Nucleotide-binding</keyword>
<reference evidence="5 6" key="1">
    <citation type="journal article" date="2016" name="Nat. Commun.">
        <title>Thousands of microbial genomes shed light on interconnected biogeochemical processes in an aquifer system.</title>
        <authorList>
            <person name="Anantharaman K."/>
            <person name="Brown C.T."/>
            <person name="Hug L.A."/>
            <person name="Sharon I."/>
            <person name="Castelle C.J."/>
            <person name="Probst A.J."/>
            <person name="Thomas B.C."/>
            <person name="Singh A."/>
            <person name="Wilkins M.J."/>
            <person name="Karaoz U."/>
            <person name="Brodie E.L."/>
            <person name="Williams K.H."/>
            <person name="Hubbard S.S."/>
            <person name="Banfield J.F."/>
        </authorList>
    </citation>
    <scope>NUCLEOTIDE SEQUENCE [LARGE SCALE GENOMIC DNA]</scope>
</reference>
<evidence type="ECO:0000313" key="5">
    <source>
        <dbReference type="EMBL" id="OGY90630.1"/>
    </source>
</evidence>
<proteinExistence type="inferred from homology"/>